<dbReference type="PANTHER" id="PTHR16091">
    <property type="entry name" value="TTC17 PROTEIN"/>
    <property type="match status" value="1"/>
</dbReference>
<dbReference type="PANTHER" id="PTHR16091:SF1">
    <property type="entry name" value="TETRATRICOPEPTIDE REPEAT PROTEIN 17"/>
    <property type="match status" value="1"/>
</dbReference>
<dbReference type="SMART" id="SM00028">
    <property type="entry name" value="TPR"/>
    <property type="match status" value="6"/>
</dbReference>
<organism evidence="3 4">
    <name type="scientific">Cardiocondyla obscurior</name>
    <dbReference type="NCBI Taxonomy" id="286306"/>
    <lineage>
        <taxon>Eukaryota</taxon>
        <taxon>Metazoa</taxon>
        <taxon>Ecdysozoa</taxon>
        <taxon>Arthropoda</taxon>
        <taxon>Hexapoda</taxon>
        <taxon>Insecta</taxon>
        <taxon>Pterygota</taxon>
        <taxon>Neoptera</taxon>
        <taxon>Endopterygota</taxon>
        <taxon>Hymenoptera</taxon>
        <taxon>Apocrita</taxon>
        <taxon>Aculeata</taxon>
        <taxon>Formicoidea</taxon>
        <taxon>Formicidae</taxon>
        <taxon>Myrmicinae</taxon>
        <taxon>Cardiocondyla</taxon>
    </lineage>
</organism>
<feature type="repeat" description="TPR" evidence="1">
    <location>
        <begin position="1041"/>
        <end position="1074"/>
    </location>
</feature>
<evidence type="ECO:0008006" key="5">
    <source>
        <dbReference type="Google" id="ProtNLM"/>
    </source>
</evidence>
<dbReference type="EMBL" id="JADYXP020000008">
    <property type="protein sequence ID" value="KAL0118954.1"/>
    <property type="molecule type" value="Genomic_DNA"/>
</dbReference>
<evidence type="ECO:0000256" key="1">
    <source>
        <dbReference type="PROSITE-ProRule" id="PRU00339"/>
    </source>
</evidence>
<dbReference type="Gene3D" id="1.25.40.10">
    <property type="entry name" value="Tetratricopeptide repeat domain"/>
    <property type="match status" value="3"/>
</dbReference>
<dbReference type="GO" id="GO:0015629">
    <property type="term" value="C:actin cytoskeleton"/>
    <property type="evidence" value="ECO:0007669"/>
    <property type="project" value="TreeGrafter"/>
</dbReference>
<dbReference type="PROSITE" id="PS50005">
    <property type="entry name" value="TPR"/>
    <property type="match status" value="2"/>
</dbReference>
<feature type="signal peptide" evidence="2">
    <location>
        <begin position="1"/>
        <end position="22"/>
    </location>
</feature>
<evidence type="ECO:0000313" key="3">
    <source>
        <dbReference type="EMBL" id="KAL0118954.1"/>
    </source>
</evidence>
<dbReference type="AlphaFoldDB" id="A0AAW2FUY9"/>
<dbReference type="Pfam" id="PF13181">
    <property type="entry name" value="TPR_8"/>
    <property type="match status" value="2"/>
</dbReference>
<dbReference type="InterPro" id="IPR052630">
    <property type="entry name" value="TTC17"/>
</dbReference>
<comment type="caution">
    <text evidence="3">The sequence shown here is derived from an EMBL/GenBank/DDBJ whole genome shotgun (WGS) entry which is preliminary data.</text>
</comment>
<dbReference type="GO" id="GO:0005737">
    <property type="term" value="C:cytoplasm"/>
    <property type="evidence" value="ECO:0007669"/>
    <property type="project" value="TreeGrafter"/>
</dbReference>
<keyword evidence="4" id="KW-1185">Reference proteome</keyword>
<sequence>MTRRNVSCKIATVLAVILEISAVKHWHVTENGKIQPQHDTVFDMRRSYDLLGFLEQEKRKETADAIYKKISRKEVSIDNEFVGLSMADMESSNSDCYSWDKSLADIDVHASIVVDHRLRDGIDQTDYMLFNVVANSNQAAPDCQKTFPLDFSIYTFEHLKAMQNRKNLTQREELGLMRFLSLNTDLNHFGHQLAYSLSRNSTSWIYLNLASIYWRIKGNAYNALECSRRAIVSAPRQYRDIPLLTTAGILHAAKYSGEAAIVLHTAIDHNPTESYHHLALGHVYTSLGDFDRSAACYDNCLRLAPDTIEAKQMKYAILCHRFLETSLLLFDQRLRNVLSEIHVYHDWKEEWLKLYEHMLWEQNIKSATREIKLAFAREQDLHLLAINPVERSIHHIDNNIVLSYMDLGDRKKIAENMLQNVHVSLHLLKNLQKQVKERSNRITRDMTELNIEYNDLFASPTKSPKYRNVEIKKGNEDFEADHWPKISDCDSSMLMFGDGKQYLPIYLSPENKGYATHLFVNELIDIEPWKKHPLPWHPPICQTPKSFNERYITRSLLDATMQQHSPDVSLKPFLHNLVQTADLAEIGQRILTATEAKVAAPWVLSMLASLHWRIVGKPRLALDCLQLALEKVPKEFEDVPLVSIASIYHKIGSIDDALRVTDKALQINAVEPMTNFLFGILLNIKGNYTGAIHYLKQALRMDSHLYDGRALMLLKTLACREKFNVITGNYPGCEEQRINLHKHSMNLPSVLLTKYNLQPSSTFLRKRQVKNCKHINYVSTTEERAGVDCRNNHKIGLLDVSYYSKKEHMRQGLIHSLLLPNSATKLHEPHVHMTRISDNDMLYTYTSSFNKMSDNQKESYYPNKDECDELKYEDWAASLFVFHKFIRRNVTIEDEIESLGNDIPNLQPICNKSNSEMNRVTEVVQFSQLLQYKPELDMAEWLIMITGTQNETLQGLGTKIAFALQKHYASWTLAIAASFYWRVAGDSRKALDCMWQSLENTPKDMQDILLVNLASLLSSQNYFHEALEIAQIALSIGPDFIINHYVVANLHAALGDFETAASFYRSSLELDPNFEPAITRLRIILCFLLFDDKKFAMSEILRNIM</sequence>
<evidence type="ECO:0000313" key="4">
    <source>
        <dbReference type="Proteomes" id="UP001430953"/>
    </source>
</evidence>
<dbReference type="SUPFAM" id="SSF48452">
    <property type="entry name" value="TPR-like"/>
    <property type="match status" value="1"/>
</dbReference>
<name>A0AAW2FUY9_9HYME</name>
<keyword evidence="1" id="KW-0802">TPR repeat</keyword>
<feature type="repeat" description="TPR" evidence="1">
    <location>
        <begin position="274"/>
        <end position="307"/>
    </location>
</feature>
<dbReference type="GO" id="GO:0030041">
    <property type="term" value="P:actin filament polymerization"/>
    <property type="evidence" value="ECO:0007669"/>
    <property type="project" value="TreeGrafter"/>
</dbReference>
<feature type="chain" id="PRO_5043699620" description="Tetratricopeptide repeat protein 17" evidence="2">
    <location>
        <begin position="23"/>
        <end position="1105"/>
    </location>
</feature>
<protein>
    <recommendedName>
        <fullName evidence="5">Tetratricopeptide repeat protein 17</fullName>
    </recommendedName>
</protein>
<evidence type="ECO:0000256" key="2">
    <source>
        <dbReference type="SAM" id="SignalP"/>
    </source>
</evidence>
<dbReference type="Proteomes" id="UP001430953">
    <property type="component" value="Unassembled WGS sequence"/>
</dbReference>
<dbReference type="InterPro" id="IPR019734">
    <property type="entry name" value="TPR_rpt"/>
</dbReference>
<proteinExistence type="predicted"/>
<keyword evidence="2" id="KW-0732">Signal</keyword>
<accession>A0AAW2FUY9</accession>
<reference evidence="3 4" key="1">
    <citation type="submission" date="2023-03" db="EMBL/GenBank/DDBJ databases">
        <title>High recombination rates correlate with genetic variation in Cardiocondyla obscurior ants.</title>
        <authorList>
            <person name="Errbii M."/>
        </authorList>
    </citation>
    <scope>NUCLEOTIDE SEQUENCE [LARGE SCALE GENOMIC DNA]</scope>
    <source>
        <strain evidence="3">Alpha-2009</strain>
        <tissue evidence="3">Whole body</tissue>
    </source>
</reference>
<dbReference type="InterPro" id="IPR011990">
    <property type="entry name" value="TPR-like_helical_dom_sf"/>
</dbReference>
<gene>
    <name evidence="3" type="ORF">PUN28_009528</name>
</gene>